<proteinExistence type="predicted"/>
<dbReference type="Proteomes" id="UP000693981">
    <property type="component" value="Unassembled WGS sequence"/>
</dbReference>
<dbReference type="EMBL" id="JAGDFL010000054">
    <property type="protein sequence ID" value="KAG7399430.1"/>
    <property type="molecule type" value="Genomic_DNA"/>
</dbReference>
<protein>
    <submittedName>
        <fullName evidence="1">Uncharacterized protein</fullName>
    </submittedName>
</protein>
<reference evidence="1" key="1">
    <citation type="submission" date="2021-02" db="EMBL/GenBank/DDBJ databases">
        <authorList>
            <person name="Palmer J.M."/>
        </authorList>
    </citation>
    <scope>NUCLEOTIDE SEQUENCE</scope>
    <source>
        <strain evidence="1">SCRP23</strain>
    </source>
</reference>
<accession>A0A8T1X7D6</accession>
<gene>
    <name evidence="1" type="ORF">PHYBOEH_008944</name>
</gene>
<dbReference type="OrthoDB" id="166708at2759"/>
<evidence type="ECO:0000313" key="2">
    <source>
        <dbReference type="Proteomes" id="UP000693981"/>
    </source>
</evidence>
<dbReference type="AlphaFoldDB" id="A0A8T1X7D6"/>
<evidence type="ECO:0000313" key="1">
    <source>
        <dbReference type="EMBL" id="KAG7399430.1"/>
    </source>
</evidence>
<comment type="caution">
    <text evidence="1">The sequence shown here is derived from an EMBL/GenBank/DDBJ whole genome shotgun (WGS) entry which is preliminary data.</text>
</comment>
<sequence length="131" mass="14328">MAMSSLSSGSSDCPWWVTMAFYQSADCSAAPYELFIQENHPSNADECTASENATTGNFQTSVECARTWSSFFQKVATEHGYPYLLVTAYKEETCSELMYGNAYVADGRCQVIDADSSHKATAYSSGEATMQ</sequence>
<name>A0A8T1X7D6_9STRA</name>
<keyword evidence="2" id="KW-1185">Reference proteome</keyword>
<organism evidence="1 2">
    <name type="scientific">Phytophthora boehmeriae</name>
    <dbReference type="NCBI Taxonomy" id="109152"/>
    <lineage>
        <taxon>Eukaryota</taxon>
        <taxon>Sar</taxon>
        <taxon>Stramenopiles</taxon>
        <taxon>Oomycota</taxon>
        <taxon>Peronosporomycetes</taxon>
        <taxon>Peronosporales</taxon>
        <taxon>Peronosporaceae</taxon>
        <taxon>Phytophthora</taxon>
    </lineage>
</organism>